<feature type="transmembrane region" description="Helical" evidence="1">
    <location>
        <begin position="5"/>
        <end position="23"/>
    </location>
</feature>
<protein>
    <submittedName>
        <fullName evidence="3">Histidine kinase</fullName>
    </submittedName>
</protein>
<dbReference type="InterPro" id="IPR050640">
    <property type="entry name" value="Bact_2-comp_sensor_kinase"/>
</dbReference>
<proteinExistence type="predicted"/>
<accession>A0A1X7KF18</accession>
<name>A0A1X7KF18_9SPHI</name>
<sequence>MTVIVGILICYVSLVNVILPYSFFPATVIALLTPLNIFLVWIVTTKLLIPKLLARSKIIVYILCSFALIILVNVLVYFILGTSRTLFQIEIDLLSQKQSHNNISAITYIFCTVIYFLNKDKESIIEQKTMEMNMLKSQINSHFLFNALNNIYSMTYFDSKQASDYIMKLSKMLRYVLEECDAKHVLLDKEIEYIEHYLDFQKSRNETDKQKIIFNHNNAGNHDNLVPPMIFQPIIENCFQYCSLHSDTDFIRLDLACEENVLTFKAVNTKSSEGKISIVRSTHIGLQNLRKRLEMNFDNDYSLIIQENNELYSLQLVFKITKQIVS</sequence>
<dbReference type="Pfam" id="PF06580">
    <property type="entry name" value="His_kinase"/>
    <property type="match status" value="1"/>
</dbReference>
<feature type="domain" description="Signal transduction histidine kinase internal region" evidence="2">
    <location>
        <begin position="130"/>
        <end position="206"/>
    </location>
</feature>
<feature type="transmembrane region" description="Helical" evidence="1">
    <location>
        <begin position="29"/>
        <end position="49"/>
    </location>
</feature>
<dbReference type="GO" id="GO:0016020">
    <property type="term" value="C:membrane"/>
    <property type="evidence" value="ECO:0007669"/>
    <property type="project" value="InterPro"/>
</dbReference>
<dbReference type="PANTHER" id="PTHR34220:SF7">
    <property type="entry name" value="SENSOR HISTIDINE KINASE YPDA"/>
    <property type="match status" value="1"/>
</dbReference>
<keyword evidence="3" id="KW-0418">Kinase</keyword>
<dbReference type="Proteomes" id="UP000192980">
    <property type="component" value="Unassembled WGS sequence"/>
</dbReference>
<reference evidence="3 4" key="1">
    <citation type="submission" date="2017-04" db="EMBL/GenBank/DDBJ databases">
        <authorList>
            <person name="Afonso C.L."/>
            <person name="Miller P.J."/>
            <person name="Scott M.A."/>
            <person name="Spackman E."/>
            <person name="Goraichik I."/>
            <person name="Dimitrov K.M."/>
            <person name="Suarez D.L."/>
            <person name="Swayne D.E."/>
        </authorList>
    </citation>
    <scope>NUCLEOTIDE SEQUENCE [LARGE SCALE GENOMIC DNA]</scope>
    <source>
        <strain evidence="3 4">DSM 22418</strain>
    </source>
</reference>
<feature type="transmembrane region" description="Helical" evidence="1">
    <location>
        <begin position="58"/>
        <end position="80"/>
    </location>
</feature>
<dbReference type="STRING" id="561061.SAMN05660862_2789"/>
<evidence type="ECO:0000259" key="2">
    <source>
        <dbReference type="Pfam" id="PF06580"/>
    </source>
</evidence>
<keyword evidence="1" id="KW-0472">Membrane</keyword>
<dbReference type="InterPro" id="IPR010559">
    <property type="entry name" value="Sig_transdc_His_kin_internal"/>
</dbReference>
<dbReference type="PANTHER" id="PTHR34220">
    <property type="entry name" value="SENSOR HISTIDINE KINASE YPDA"/>
    <property type="match status" value="1"/>
</dbReference>
<keyword evidence="3" id="KW-0808">Transferase</keyword>
<dbReference type="GO" id="GO:0000155">
    <property type="term" value="F:phosphorelay sensor kinase activity"/>
    <property type="evidence" value="ECO:0007669"/>
    <property type="project" value="InterPro"/>
</dbReference>
<keyword evidence="1" id="KW-0812">Transmembrane</keyword>
<evidence type="ECO:0000313" key="4">
    <source>
        <dbReference type="Proteomes" id="UP000192980"/>
    </source>
</evidence>
<keyword evidence="1" id="KW-1133">Transmembrane helix</keyword>
<gene>
    <name evidence="3" type="ORF">SAMN05660862_2789</name>
</gene>
<organism evidence="3 4">
    <name type="scientific">Sphingobacterium psychroaquaticum</name>
    <dbReference type="NCBI Taxonomy" id="561061"/>
    <lineage>
        <taxon>Bacteria</taxon>
        <taxon>Pseudomonadati</taxon>
        <taxon>Bacteroidota</taxon>
        <taxon>Sphingobacteriia</taxon>
        <taxon>Sphingobacteriales</taxon>
        <taxon>Sphingobacteriaceae</taxon>
        <taxon>Sphingobacterium</taxon>
    </lineage>
</organism>
<dbReference type="AlphaFoldDB" id="A0A1X7KF18"/>
<evidence type="ECO:0000313" key="3">
    <source>
        <dbReference type="EMBL" id="SMG39507.1"/>
    </source>
</evidence>
<evidence type="ECO:0000256" key="1">
    <source>
        <dbReference type="SAM" id="Phobius"/>
    </source>
</evidence>
<keyword evidence="4" id="KW-1185">Reference proteome</keyword>
<dbReference type="EMBL" id="FXAU01000005">
    <property type="protein sequence ID" value="SMG39507.1"/>
    <property type="molecule type" value="Genomic_DNA"/>
</dbReference>